<dbReference type="Pfam" id="PF00669">
    <property type="entry name" value="Flagellin_N"/>
    <property type="match status" value="1"/>
</dbReference>
<dbReference type="EMBL" id="FQZT01000012">
    <property type="protein sequence ID" value="SHJ68503.1"/>
    <property type="molecule type" value="Genomic_DNA"/>
</dbReference>
<dbReference type="GO" id="GO:0005198">
    <property type="term" value="F:structural molecule activity"/>
    <property type="evidence" value="ECO:0007669"/>
    <property type="project" value="UniProtKB-UniRule"/>
</dbReference>
<comment type="subcellular location">
    <subcellularLocation>
        <location evidence="3">Secreted</location>
    </subcellularLocation>
    <subcellularLocation>
        <location evidence="3">Bacterial flagellum</location>
    </subcellularLocation>
</comment>
<keyword evidence="7" id="KW-1185">Reference proteome</keyword>
<protein>
    <recommendedName>
        <fullName evidence="3">Flagellin</fullName>
    </recommendedName>
</protein>
<organism evidence="6 7">
    <name type="scientific">Malonomonas rubra DSM 5091</name>
    <dbReference type="NCBI Taxonomy" id="1122189"/>
    <lineage>
        <taxon>Bacteria</taxon>
        <taxon>Pseudomonadati</taxon>
        <taxon>Thermodesulfobacteriota</taxon>
        <taxon>Desulfuromonadia</taxon>
        <taxon>Desulfuromonadales</taxon>
        <taxon>Geopsychrobacteraceae</taxon>
        <taxon>Malonomonas</taxon>
    </lineage>
</organism>
<evidence type="ECO:0000313" key="6">
    <source>
        <dbReference type="EMBL" id="SHJ68503.1"/>
    </source>
</evidence>
<dbReference type="InterPro" id="IPR046358">
    <property type="entry name" value="Flagellin_C"/>
</dbReference>
<comment type="similarity">
    <text evidence="1 3">Belongs to the bacterial flagellin family.</text>
</comment>
<dbReference type="RefSeq" id="WP_072909501.1">
    <property type="nucleotide sequence ID" value="NZ_FQZT01000012.1"/>
</dbReference>
<feature type="non-terminal residue" evidence="6">
    <location>
        <position position="1"/>
    </location>
</feature>
<dbReference type="Gene3D" id="1.20.1330.10">
    <property type="entry name" value="f41 fragment of flagellin, N-terminal domain"/>
    <property type="match status" value="1"/>
</dbReference>
<evidence type="ECO:0000256" key="3">
    <source>
        <dbReference type="RuleBase" id="RU362073"/>
    </source>
</evidence>
<keyword evidence="3" id="KW-0964">Secreted</keyword>
<dbReference type="Gene3D" id="6.10.10.10">
    <property type="entry name" value="Flagellar export chaperone, C-terminal domain"/>
    <property type="match status" value="1"/>
</dbReference>
<dbReference type="GO" id="GO:0005576">
    <property type="term" value="C:extracellular region"/>
    <property type="evidence" value="ECO:0007669"/>
    <property type="project" value="UniProtKB-SubCell"/>
</dbReference>
<dbReference type="GO" id="GO:0009288">
    <property type="term" value="C:bacterial-type flagellum"/>
    <property type="evidence" value="ECO:0007669"/>
    <property type="project" value="UniProtKB-SubCell"/>
</dbReference>
<dbReference type="OrthoDB" id="9796789at2"/>
<feature type="domain" description="Flagellin N-terminal" evidence="4">
    <location>
        <begin position="2"/>
        <end position="84"/>
    </location>
</feature>
<dbReference type="Pfam" id="PF00700">
    <property type="entry name" value="Flagellin_C"/>
    <property type="match status" value="1"/>
</dbReference>
<evidence type="ECO:0000256" key="1">
    <source>
        <dbReference type="ARBA" id="ARBA00005709"/>
    </source>
</evidence>
<dbReference type="SUPFAM" id="SSF64518">
    <property type="entry name" value="Phase 1 flagellin"/>
    <property type="match status" value="1"/>
</dbReference>
<dbReference type="STRING" id="1122189.SAMN02745165_02946"/>
<dbReference type="PANTHER" id="PTHR42792:SF2">
    <property type="entry name" value="FLAGELLIN"/>
    <property type="match status" value="1"/>
</dbReference>
<dbReference type="InterPro" id="IPR042187">
    <property type="entry name" value="Flagellin_C_sub2"/>
</dbReference>
<dbReference type="AlphaFoldDB" id="A0A1M6LBH3"/>
<keyword evidence="2 3" id="KW-0975">Bacterial flagellum</keyword>
<comment type="function">
    <text evidence="3">Flagellin is the subunit protein which polymerizes to form the filaments of bacterial flagella.</text>
</comment>
<reference evidence="6 7" key="1">
    <citation type="submission" date="2016-11" db="EMBL/GenBank/DDBJ databases">
        <authorList>
            <person name="Jaros S."/>
            <person name="Januszkiewicz K."/>
            <person name="Wedrychowicz H."/>
        </authorList>
    </citation>
    <scope>NUCLEOTIDE SEQUENCE [LARGE SCALE GENOMIC DNA]</scope>
    <source>
        <strain evidence="6 7">DSM 5091</strain>
    </source>
</reference>
<dbReference type="PRINTS" id="PR00207">
    <property type="entry name" value="FLAGELLIN"/>
</dbReference>
<dbReference type="InterPro" id="IPR001492">
    <property type="entry name" value="Flagellin"/>
</dbReference>
<sequence length="266" mass="26958">GINQAVRNANDGISLAQTAEGAMGEITNILQRMRELTIQSANDSNSASDRESLQEEVSSLISEVDRISATTEFNETKVLDGSGTTLNFQVGARGTTNDQISISLSSLNMTASTGGLEIAAVNIGSTFNAAASTTAVNVTSAVNLLSATGGGSTTVIGASTTVTGASTTATAAGMTTASVLTALDDAIGKVDSARGTMGAVQNRFESTIANLSNIAENVTAARSRIMDADIAAETSAMTKYNILQQAGVSILAQANQSPQLALSLLG</sequence>
<dbReference type="PANTHER" id="PTHR42792">
    <property type="entry name" value="FLAGELLIN"/>
    <property type="match status" value="1"/>
</dbReference>
<feature type="domain" description="Flagellin C-terminal" evidence="5">
    <location>
        <begin position="180"/>
        <end position="265"/>
    </location>
</feature>
<dbReference type="InterPro" id="IPR001029">
    <property type="entry name" value="Flagellin_N"/>
</dbReference>
<evidence type="ECO:0000313" key="7">
    <source>
        <dbReference type="Proteomes" id="UP000184171"/>
    </source>
</evidence>
<evidence type="ECO:0000259" key="5">
    <source>
        <dbReference type="Pfam" id="PF00700"/>
    </source>
</evidence>
<dbReference type="Proteomes" id="UP000184171">
    <property type="component" value="Unassembled WGS sequence"/>
</dbReference>
<gene>
    <name evidence="6" type="ORF">SAMN02745165_02946</name>
</gene>
<name>A0A1M6LBH3_MALRU</name>
<accession>A0A1M6LBH3</accession>
<proteinExistence type="inferred from homology"/>
<keyword evidence="6" id="KW-0969">Cilium</keyword>
<keyword evidence="6" id="KW-0966">Cell projection</keyword>
<keyword evidence="6" id="KW-0282">Flagellum</keyword>
<evidence type="ECO:0000256" key="2">
    <source>
        <dbReference type="ARBA" id="ARBA00023143"/>
    </source>
</evidence>
<evidence type="ECO:0000259" key="4">
    <source>
        <dbReference type="Pfam" id="PF00669"/>
    </source>
</evidence>